<organism evidence="3 4">
    <name type="scientific">Mytilus coruscus</name>
    <name type="common">Sea mussel</name>
    <dbReference type="NCBI Taxonomy" id="42192"/>
    <lineage>
        <taxon>Eukaryota</taxon>
        <taxon>Metazoa</taxon>
        <taxon>Spiralia</taxon>
        <taxon>Lophotrochozoa</taxon>
        <taxon>Mollusca</taxon>
        <taxon>Bivalvia</taxon>
        <taxon>Autobranchia</taxon>
        <taxon>Pteriomorphia</taxon>
        <taxon>Mytilida</taxon>
        <taxon>Mytiloidea</taxon>
        <taxon>Mytilidae</taxon>
        <taxon>Mytilinae</taxon>
        <taxon>Mytilus</taxon>
    </lineage>
</organism>
<gene>
    <name evidence="3" type="ORF">MCOR_23951</name>
</gene>
<keyword evidence="1" id="KW-0812">Transmembrane</keyword>
<dbReference type="EMBL" id="CACVKT020004242">
    <property type="protein sequence ID" value="CAC5388703.1"/>
    <property type="molecule type" value="Genomic_DNA"/>
</dbReference>
<dbReference type="AlphaFoldDB" id="A0A6J8BXH3"/>
<accession>A0A6J8BXH3</accession>
<reference evidence="3 4" key="1">
    <citation type="submission" date="2020-06" db="EMBL/GenBank/DDBJ databases">
        <authorList>
            <person name="Li R."/>
            <person name="Bekaert M."/>
        </authorList>
    </citation>
    <scope>NUCLEOTIDE SEQUENCE [LARGE SCALE GENOMIC DNA]</scope>
    <source>
        <strain evidence="4">wild</strain>
    </source>
</reference>
<sequence length="451" mass="51381">MVQLRQDTLNSVVMKKMDILTTEQEAVITLMDCLSSNVYGMVVSNGFFTEKFYFNITGEVYNVSPMLTIDGHFIDGKQASITCYDIIQSEASSLDLSCDNVTNIEQEVNDDATLIKNVFTADIKDNDTICRCTSNKSNSESMLHIHIFPYKGHNVSHGNEVCESNSEIKLTCQDENLRDVFHFGKWIHHYNNVEIRQLDGFSEGKQTSIPIPFCTYEDIGNYTCTVTDSRKNITVFNSTTFLSVPGPPVIVNSSIVKHTSKAECLLSVEFYSFDEKSEITWYKNGRLLHSSEHQRPNVRPTTHTVNMHNIEVPVKAKIATLQLKPGCDVDTSIYRLTVKTNHFSTSHTFEQDDKTVHTVLIISLLIATGIVITGLIIIICRATKARKKKFRFNSKSLYTSNAVVGRRIDTQFYEEIDMFIENLRQADEETTEHNRYTMTENEYEQIPFDIN</sequence>
<dbReference type="OrthoDB" id="6107945at2759"/>
<dbReference type="Proteomes" id="UP000507470">
    <property type="component" value="Unassembled WGS sequence"/>
</dbReference>
<dbReference type="GO" id="GO:0004674">
    <property type="term" value="F:protein serine/threonine kinase activity"/>
    <property type="evidence" value="ECO:0007669"/>
    <property type="project" value="UniProtKB-EC"/>
</dbReference>
<dbReference type="SUPFAM" id="SSF48726">
    <property type="entry name" value="Immunoglobulin"/>
    <property type="match status" value="1"/>
</dbReference>
<feature type="domain" description="Ig-like" evidence="2">
    <location>
        <begin position="149"/>
        <end position="234"/>
    </location>
</feature>
<evidence type="ECO:0000259" key="2">
    <source>
        <dbReference type="PROSITE" id="PS50835"/>
    </source>
</evidence>
<protein>
    <submittedName>
        <fullName evidence="3">TTN</fullName>
        <ecNumber evidence="3">2.7.11.1</ecNumber>
    </submittedName>
</protein>
<proteinExistence type="predicted"/>
<keyword evidence="1" id="KW-0472">Membrane</keyword>
<keyword evidence="3" id="KW-0808">Transferase</keyword>
<dbReference type="InterPro" id="IPR036179">
    <property type="entry name" value="Ig-like_dom_sf"/>
</dbReference>
<evidence type="ECO:0000313" key="4">
    <source>
        <dbReference type="Proteomes" id="UP000507470"/>
    </source>
</evidence>
<dbReference type="InterPro" id="IPR007110">
    <property type="entry name" value="Ig-like_dom"/>
</dbReference>
<evidence type="ECO:0000313" key="3">
    <source>
        <dbReference type="EMBL" id="CAC5388703.1"/>
    </source>
</evidence>
<dbReference type="PROSITE" id="PS50835">
    <property type="entry name" value="IG_LIKE"/>
    <property type="match status" value="1"/>
</dbReference>
<name>A0A6J8BXH3_MYTCO</name>
<keyword evidence="1" id="KW-1133">Transmembrane helix</keyword>
<feature type="transmembrane region" description="Helical" evidence="1">
    <location>
        <begin position="359"/>
        <end position="380"/>
    </location>
</feature>
<evidence type="ECO:0000256" key="1">
    <source>
        <dbReference type="SAM" id="Phobius"/>
    </source>
</evidence>
<keyword evidence="4" id="KW-1185">Reference proteome</keyword>
<dbReference type="EC" id="2.7.11.1" evidence="3"/>